<dbReference type="Proteomes" id="UP000651837">
    <property type="component" value="Unassembled WGS sequence"/>
</dbReference>
<name>A0A316DXT8_9FLAO</name>
<evidence type="ECO:0000259" key="1">
    <source>
        <dbReference type="Pfam" id="PF01408"/>
    </source>
</evidence>
<dbReference type="InterPro" id="IPR000683">
    <property type="entry name" value="Gfo/Idh/MocA-like_OxRdtase_N"/>
</dbReference>
<proteinExistence type="predicted"/>
<reference evidence="4 5" key="1">
    <citation type="submission" date="2018-05" db="EMBL/GenBank/DDBJ databases">
        <title>Genomic Encyclopedia of Archaeal and Bacterial Type Strains, Phase II (KMG-II): from individual species to whole genera.</title>
        <authorList>
            <person name="Goeker M."/>
        </authorList>
    </citation>
    <scope>NUCLEOTIDE SEQUENCE [LARGE SCALE GENOMIC DNA]</scope>
    <source>
        <strain evidence="4 5">DSM 23514</strain>
    </source>
</reference>
<dbReference type="SUPFAM" id="SSF51735">
    <property type="entry name" value="NAD(P)-binding Rossmann-fold domains"/>
    <property type="match status" value="1"/>
</dbReference>
<dbReference type="Pfam" id="PF01408">
    <property type="entry name" value="GFO_IDH_MocA"/>
    <property type="match status" value="1"/>
</dbReference>
<dbReference type="EMBL" id="QGGQ01000007">
    <property type="protein sequence ID" value="PWK22546.1"/>
    <property type="molecule type" value="Genomic_DNA"/>
</dbReference>
<dbReference type="PANTHER" id="PTHR43377">
    <property type="entry name" value="BILIVERDIN REDUCTASE A"/>
    <property type="match status" value="1"/>
</dbReference>
<organism evidence="4 5">
    <name type="scientific">Maribacter polysiphoniae</name>
    <dbReference type="NCBI Taxonomy" id="429344"/>
    <lineage>
        <taxon>Bacteria</taxon>
        <taxon>Pseudomonadati</taxon>
        <taxon>Bacteroidota</taxon>
        <taxon>Flavobacteriia</taxon>
        <taxon>Flavobacteriales</taxon>
        <taxon>Flavobacteriaceae</taxon>
        <taxon>Maribacter</taxon>
    </lineage>
</organism>
<comment type="caution">
    <text evidence="4">The sequence shown here is derived from an EMBL/GenBank/DDBJ whole genome shotgun (WGS) entry which is preliminary data.</text>
</comment>
<dbReference type="EMBL" id="JACWLN010000006">
    <property type="protein sequence ID" value="MBD1261650.1"/>
    <property type="molecule type" value="Genomic_DNA"/>
</dbReference>
<feature type="domain" description="Gfo/Idh/MocA-like oxidoreductase N-terminal" evidence="1">
    <location>
        <begin position="36"/>
        <end position="160"/>
    </location>
</feature>
<dbReference type="InterPro" id="IPR036291">
    <property type="entry name" value="NAD(P)-bd_dom_sf"/>
</dbReference>
<dbReference type="PANTHER" id="PTHR43377:SF2">
    <property type="entry name" value="BINDING ROSSMANN FOLD OXIDOREDUCTASE, PUTATIVE (AFU_ORTHOLOGUE AFUA_4G00560)-RELATED"/>
    <property type="match status" value="1"/>
</dbReference>
<dbReference type="Proteomes" id="UP000245667">
    <property type="component" value="Unassembled WGS sequence"/>
</dbReference>
<accession>A0A316DXT8</accession>
<evidence type="ECO:0000313" key="4">
    <source>
        <dbReference type="EMBL" id="PWK22546.1"/>
    </source>
</evidence>
<gene>
    <name evidence="3" type="ORF">HZY62_13680</name>
    <name evidence="4" type="ORF">LX92_03021</name>
</gene>
<protein>
    <submittedName>
        <fullName evidence="3">Gfo/Idh/MocA family oxidoreductase</fullName>
    </submittedName>
    <submittedName>
        <fullName evidence="4">Oxidoreductase family protein</fullName>
    </submittedName>
</protein>
<evidence type="ECO:0000313" key="3">
    <source>
        <dbReference type="EMBL" id="MBD1261650.1"/>
    </source>
</evidence>
<dbReference type="Gene3D" id="3.30.360.10">
    <property type="entry name" value="Dihydrodipicolinate Reductase, domain 2"/>
    <property type="match status" value="1"/>
</dbReference>
<evidence type="ECO:0000313" key="6">
    <source>
        <dbReference type="Proteomes" id="UP000651837"/>
    </source>
</evidence>
<feature type="domain" description="Gfo/Idh/MocA-like oxidoreductase C-terminal" evidence="2">
    <location>
        <begin position="172"/>
        <end position="457"/>
    </location>
</feature>
<dbReference type="OrthoDB" id="9781031at2"/>
<dbReference type="InterPro" id="IPR051450">
    <property type="entry name" value="Gfo/Idh/MocA_Oxidoreductases"/>
</dbReference>
<dbReference type="InterPro" id="IPR004104">
    <property type="entry name" value="Gfo/Idh/MocA-like_OxRdtase_C"/>
</dbReference>
<dbReference type="SUPFAM" id="SSF55347">
    <property type="entry name" value="Glyceraldehyde-3-phosphate dehydrogenase-like, C-terminal domain"/>
    <property type="match status" value="1"/>
</dbReference>
<reference evidence="3 6" key="2">
    <citation type="submission" date="2020-07" db="EMBL/GenBank/DDBJ databases">
        <title>The draft genome sequence of Maribacter polysiphoniae KCTC 22021.</title>
        <authorList>
            <person name="Mu L."/>
        </authorList>
    </citation>
    <scope>NUCLEOTIDE SEQUENCE [LARGE SCALE GENOMIC DNA]</scope>
    <source>
        <strain evidence="3 6">KCTC 22021</strain>
    </source>
</reference>
<evidence type="ECO:0000259" key="2">
    <source>
        <dbReference type="Pfam" id="PF02894"/>
    </source>
</evidence>
<dbReference type="GO" id="GO:0000166">
    <property type="term" value="F:nucleotide binding"/>
    <property type="evidence" value="ECO:0007669"/>
    <property type="project" value="InterPro"/>
</dbReference>
<dbReference type="AlphaFoldDB" id="A0A316DXT8"/>
<sequence>MQNRRDFLSALGVIAAGTILSSPLKAAIASSGKKLQVVLVGTGDRGNDFWGKRLVANYSDILEFTALVDINPGRVKYAAGYIGVGKKCGLYTSFEVMLEHHQPDLVIVATTDATHHEYIIKALKNGIDVITEKPITTDEDKMQAILDAEQRYKRKVIVGFNLRWSPYALKVKELLSQNIIGDIVSVDFSWMLNTSHGASYFRRWHGQREHSGTLLVHKSTHHFDLLNWWLESEPEEVYARGDLEFYGRNPKKKGVNCRSCNEKDSCKFYWDITDGGRDAFHQKLYVDNEKYDGYIRDNCLFRPEINIYDKMNLSIKYANNVYANYMLTTYSPWEGWRIAFNGKKGRLEAFVNVPYLGSEKLSQEELHDIEMSQDGKGKEKVEPIIIHKLWDKEQEIINVHYDISGHGGGDARLQDRIFIHPERTDPLKQSAGIREGAMSALIGIAARNSIESGRAVRIGSLTDLQPRAKSL</sequence>
<dbReference type="Pfam" id="PF02894">
    <property type="entry name" value="GFO_IDH_MocA_C"/>
    <property type="match status" value="1"/>
</dbReference>
<dbReference type="Gene3D" id="3.40.50.720">
    <property type="entry name" value="NAD(P)-binding Rossmann-like Domain"/>
    <property type="match status" value="1"/>
</dbReference>
<evidence type="ECO:0000313" key="5">
    <source>
        <dbReference type="Proteomes" id="UP000245667"/>
    </source>
</evidence>
<keyword evidence="6" id="KW-1185">Reference proteome</keyword>
<dbReference type="RefSeq" id="WP_109652274.1">
    <property type="nucleotide sequence ID" value="NZ_JACWLN010000006.1"/>
</dbReference>
<dbReference type="PROSITE" id="PS51318">
    <property type="entry name" value="TAT"/>
    <property type="match status" value="1"/>
</dbReference>
<dbReference type="InterPro" id="IPR006311">
    <property type="entry name" value="TAT_signal"/>
</dbReference>